<gene>
    <name evidence="1" type="ORF">ANACOL_03319</name>
</gene>
<proteinExistence type="predicted"/>
<accession>B0PEU1</accession>
<reference evidence="1" key="2">
    <citation type="submission" date="2013-09" db="EMBL/GenBank/DDBJ databases">
        <title>Draft genome sequence of Anaerotruncus colihominis(DSM 17241).</title>
        <authorList>
            <person name="Sudarsanam P."/>
            <person name="Ley R."/>
            <person name="Guruge J."/>
            <person name="Turnbaugh P.J."/>
            <person name="Mahowald M."/>
            <person name="Liep D."/>
            <person name="Gordon J."/>
        </authorList>
    </citation>
    <scope>NUCLEOTIDE SEQUENCE</scope>
    <source>
        <strain evidence="1">DSM 17241</strain>
    </source>
</reference>
<keyword evidence="2" id="KW-1185">Reference proteome</keyword>
<evidence type="ECO:0000313" key="1">
    <source>
        <dbReference type="EMBL" id="EDS09874.1"/>
    </source>
</evidence>
<sequence>MYDFFYVVYRPFNAYVAGIGYVTDLEANQLARPDAAGHLKPVCVNIIIKDALSAHDRCISAE</sequence>
<name>B0PEU1_9FIRM</name>
<reference evidence="1" key="1">
    <citation type="submission" date="2007-11" db="EMBL/GenBank/DDBJ databases">
        <authorList>
            <person name="Fulton L."/>
            <person name="Clifton S."/>
            <person name="Fulton B."/>
            <person name="Xu J."/>
            <person name="Minx P."/>
            <person name="Pepin K.H."/>
            <person name="Johnson M."/>
            <person name="Thiruvilangam P."/>
            <person name="Bhonagiri V."/>
            <person name="Nash W.E."/>
            <person name="Mardis E.R."/>
            <person name="Wilson R.K."/>
        </authorList>
    </citation>
    <scope>NUCLEOTIDE SEQUENCE [LARGE SCALE GENOMIC DNA]</scope>
    <source>
        <strain evidence="1">DSM 17241</strain>
    </source>
</reference>
<dbReference type="HOGENOM" id="CLU_2894023_0_0_9"/>
<comment type="caution">
    <text evidence="1">The sequence shown here is derived from an EMBL/GenBank/DDBJ whole genome shotgun (WGS) entry which is preliminary data.</text>
</comment>
<dbReference type="Proteomes" id="UP000003803">
    <property type="component" value="Unassembled WGS sequence"/>
</dbReference>
<dbReference type="AlphaFoldDB" id="B0PEU1"/>
<protein>
    <submittedName>
        <fullName evidence="1">Uncharacterized protein</fullName>
    </submittedName>
</protein>
<organism evidence="1 2">
    <name type="scientific">Anaerotruncus colihominis DSM 17241</name>
    <dbReference type="NCBI Taxonomy" id="445972"/>
    <lineage>
        <taxon>Bacteria</taxon>
        <taxon>Bacillati</taxon>
        <taxon>Bacillota</taxon>
        <taxon>Clostridia</taxon>
        <taxon>Eubacteriales</taxon>
        <taxon>Oscillospiraceae</taxon>
        <taxon>Anaerotruncus</taxon>
    </lineage>
</organism>
<evidence type="ECO:0000313" key="2">
    <source>
        <dbReference type="Proteomes" id="UP000003803"/>
    </source>
</evidence>
<dbReference type="EMBL" id="ABGD02000025">
    <property type="protein sequence ID" value="EDS09874.1"/>
    <property type="molecule type" value="Genomic_DNA"/>
</dbReference>